<feature type="compositionally biased region" description="Polar residues" evidence="1">
    <location>
        <begin position="139"/>
        <end position="148"/>
    </location>
</feature>
<dbReference type="InterPro" id="IPR006594">
    <property type="entry name" value="LisH"/>
</dbReference>
<reference evidence="4" key="1">
    <citation type="submission" date="2016-06" db="UniProtKB">
        <authorList>
            <consortium name="WormBaseParasite"/>
        </authorList>
    </citation>
    <scope>IDENTIFICATION</scope>
</reference>
<dbReference type="EMBL" id="UYWY01019392">
    <property type="protein sequence ID" value="VDM37023.1"/>
    <property type="molecule type" value="Genomic_DNA"/>
</dbReference>
<protein>
    <submittedName>
        <fullName evidence="4">LisH domain-containing protein</fullName>
    </submittedName>
</protein>
<gene>
    <name evidence="2" type="ORF">TCNE_LOCUS5789</name>
</gene>
<keyword evidence="3" id="KW-1185">Reference proteome</keyword>
<reference evidence="2 3" key="2">
    <citation type="submission" date="2018-11" db="EMBL/GenBank/DDBJ databases">
        <authorList>
            <consortium name="Pathogen Informatics"/>
        </authorList>
    </citation>
    <scope>NUCLEOTIDE SEQUENCE [LARGE SCALE GENOMIC DNA]</scope>
</reference>
<proteinExistence type="predicted"/>
<organism evidence="3 4">
    <name type="scientific">Toxocara canis</name>
    <name type="common">Canine roundworm</name>
    <dbReference type="NCBI Taxonomy" id="6265"/>
    <lineage>
        <taxon>Eukaryota</taxon>
        <taxon>Metazoa</taxon>
        <taxon>Ecdysozoa</taxon>
        <taxon>Nematoda</taxon>
        <taxon>Chromadorea</taxon>
        <taxon>Rhabditida</taxon>
        <taxon>Spirurina</taxon>
        <taxon>Ascaridomorpha</taxon>
        <taxon>Ascaridoidea</taxon>
        <taxon>Toxocaridae</taxon>
        <taxon>Toxocara</taxon>
    </lineage>
</organism>
<evidence type="ECO:0000313" key="2">
    <source>
        <dbReference type="EMBL" id="VDM37023.1"/>
    </source>
</evidence>
<feature type="region of interest" description="Disordered" evidence="1">
    <location>
        <begin position="119"/>
        <end position="157"/>
    </location>
</feature>
<name>A0A183UBB9_TOXCA</name>
<dbReference type="AlphaFoldDB" id="A0A183UBB9"/>
<evidence type="ECO:0000256" key="1">
    <source>
        <dbReference type="SAM" id="MobiDB-lite"/>
    </source>
</evidence>
<dbReference type="WBParaSite" id="TCNE_0000578901-mRNA-1">
    <property type="protein sequence ID" value="TCNE_0000578901-mRNA-1"/>
    <property type="gene ID" value="TCNE_0000578901"/>
</dbReference>
<dbReference type="Proteomes" id="UP000050794">
    <property type="component" value="Unassembled WGS sequence"/>
</dbReference>
<feature type="region of interest" description="Disordered" evidence="1">
    <location>
        <begin position="172"/>
        <end position="194"/>
    </location>
</feature>
<dbReference type="Pfam" id="PF08513">
    <property type="entry name" value="LisH"/>
    <property type="match status" value="1"/>
</dbReference>
<accession>A0A183UBB9</accession>
<evidence type="ECO:0000313" key="3">
    <source>
        <dbReference type="Proteomes" id="UP000050794"/>
    </source>
</evidence>
<dbReference type="PROSITE" id="PS50896">
    <property type="entry name" value="LISH"/>
    <property type="match status" value="1"/>
</dbReference>
<evidence type="ECO:0000313" key="4">
    <source>
        <dbReference type="WBParaSite" id="TCNE_0000578901-mRNA-1"/>
    </source>
</evidence>
<sequence>MDTMTSEHTDDEEIDLKQVIVDRLNKNGTLNRIQAELRSAIYLAIEENDNDHEIRAASSNKNAIEYSLIYNFLVHNRLPASAAVFEKEINTKLMSLNELRKANVRAERITEMFETFLKSASSSTNENDDRPSVLPPLKKTTNLPSIGASSSPILPSTTSSLTRRLSAVLKMHSASDEKSSVKHSSCPFTDPEDIEEDINVDELLQSNDEDDSISF</sequence>